<reference evidence="3 4" key="1">
    <citation type="journal article" date="2014" name="BMC Genomics">
        <title>Comparative genome sequencing reveals chemotype-specific gene clusters in the toxigenic black mold Stachybotrys.</title>
        <authorList>
            <person name="Semeiks J."/>
            <person name="Borek D."/>
            <person name="Otwinowski Z."/>
            <person name="Grishin N.V."/>
        </authorList>
    </citation>
    <scope>NUCLEOTIDE SEQUENCE [LARGE SCALE GENOMIC DNA]</scope>
    <source>
        <strain evidence="3 4">IBT 40285</strain>
    </source>
</reference>
<dbReference type="PANTHER" id="PTHR24320">
    <property type="entry name" value="RETINOL DEHYDROGENASE"/>
    <property type="match status" value="1"/>
</dbReference>
<evidence type="ECO:0000256" key="1">
    <source>
        <dbReference type="ARBA" id="ARBA00006484"/>
    </source>
</evidence>
<dbReference type="EMBL" id="KL660943">
    <property type="protein sequence ID" value="KFA60212.1"/>
    <property type="molecule type" value="Genomic_DNA"/>
</dbReference>
<dbReference type="InterPro" id="IPR036291">
    <property type="entry name" value="NAD(P)-bd_dom_sf"/>
</dbReference>
<dbReference type="OrthoDB" id="191139at2759"/>
<dbReference type="PANTHER" id="PTHR24320:SF154">
    <property type="entry name" value="OXIDOREDUCTASE, SHORT-CHAIN DEHYDROGENASE_REDUCTASE FAMILY (AFU_ORTHOLOGUE AFUA_2G04560)"/>
    <property type="match status" value="1"/>
</dbReference>
<dbReference type="SUPFAM" id="SSF51735">
    <property type="entry name" value="NAD(P)-binding Rossmann-fold domains"/>
    <property type="match status" value="1"/>
</dbReference>
<name>A0A084Q8C7_STAC4</name>
<dbReference type="HOGENOM" id="CLU_010194_44_6_1"/>
<comment type="similarity">
    <text evidence="1">Belongs to the short-chain dehydrogenases/reductases (SDR) family.</text>
</comment>
<dbReference type="GO" id="GO:0016491">
    <property type="term" value="F:oxidoreductase activity"/>
    <property type="evidence" value="ECO:0007669"/>
    <property type="project" value="UniProtKB-KW"/>
</dbReference>
<sequence>MPDVKFDKSTIPDLSGRNILITGGTGGIGAEITVELAKHNPKRIIFTGRNAKAADAVLGRIKSAAAGTKASFVQCDLGSLKSVNQAADEILAQLDHLDIFLANAGVMVIPAGLSTDGYENHFAINHLGHALLTKRLLALLERTADTGVDVRVIYTTSLGWKNGGLDFDRLNTTMESAVLGRWIRYSNSKLANMLHAREIARRHPKLLSFSVHPGAIDTALISDLKFSDRVFVKTTMYGQFISLEQGTFNHLWAVSAPRDSIQPGGFYEPAGVYSSEELAKTKAERFGKQLWEHTEKALAKSLSGVAALVGSLAIGSSMVC</sequence>
<dbReference type="InParanoid" id="A0A084Q8C7"/>
<organism evidence="3 4">
    <name type="scientific">Stachybotrys chlorohalonatus (strain IBT 40285)</name>
    <dbReference type="NCBI Taxonomy" id="1283841"/>
    <lineage>
        <taxon>Eukaryota</taxon>
        <taxon>Fungi</taxon>
        <taxon>Dikarya</taxon>
        <taxon>Ascomycota</taxon>
        <taxon>Pezizomycotina</taxon>
        <taxon>Sordariomycetes</taxon>
        <taxon>Hypocreomycetidae</taxon>
        <taxon>Hypocreales</taxon>
        <taxon>Stachybotryaceae</taxon>
        <taxon>Stachybotrys</taxon>
    </lineage>
</organism>
<dbReference type="InterPro" id="IPR002347">
    <property type="entry name" value="SDR_fam"/>
</dbReference>
<gene>
    <name evidence="3" type="ORF">S40285_07318</name>
</gene>
<evidence type="ECO:0000313" key="3">
    <source>
        <dbReference type="EMBL" id="KFA60212.1"/>
    </source>
</evidence>
<accession>A0A084Q8C7</accession>
<dbReference type="Pfam" id="PF00106">
    <property type="entry name" value="adh_short"/>
    <property type="match status" value="1"/>
</dbReference>
<dbReference type="PRINTS" id="PR00081">
    <property type="entry name" value="GDHRDH"/>
</dbReference>
<evidence type="ECO:0000313" key="4">
    <source>
        <dbReference type="Proteomes" id="UP000028524"/>
    </source>
</evidence>
<dbReference type="AlphaFoldDB" id="A0A084Q8C7"/>
<keyword evidence="4" id="KW-1185">Reference proteome</keyword>
<proteinExistence type="inferred from homology"/>
<protein>
    <submittedName>
        <fullName evidence="3">Uncharacterized protein</fullName>
    </submittedName>
</protein>
<dbReference type="OMA" id="RFEQWIV"/>
<keyword evidence="2" id="KW-0560">Oxidoreductase</keyword>
<evidence type="ECO:0000256" key="2">
    <source>
        <dbReference type="ARBA" id="ARBA00023002"/>
    </source>
</evidence>
<dbReference type="STRING" id="1283841.A0A084Q8C7"/>
<dbReference type="Gene3D" id="3.40.50.720">
    <property type="entry name" value="NAD(P)-binding Rossmann-like Domain"/>
    <property type="match status" value="1"/>
</dbReference>
<dbReference type="Proteomes" id="UP000028524">
    <property type="component" value="Unassembled WGS sequence"/>
</dbReference>
<dbReference type="FunCoup" id="A0A084Q8C7">
    <property type="interactions" value="239"/>
</dbReference>